<dbReference type="SUPFAM" id="SSF56219">
    <property type="entry name" value="DNase I-like"/>
    <property type="match status" value="1"/>
</dbReference>
<accession>A0A6M5YYI5</accession>
<dbReference type="GO" id="GO:0000175">
    <property type="term" value="F:3'-5'-RNA exonuclease activity"/>
    <property type="evidence" value="ECO:0007669"/>
    <property type="project" value="TreeGrafter"/>
</dbReference>
<proteinExistence type="inferred from homology"/>
<keyword evidence="2" id="KW-0378">Hydrolase</keyword>
<name>A0A6M5YYI5_9BACT</name>
<protein>
    <recommendedName>
        <fullName evidence="3">Endonuclease/exonuclease/phosphatase domain-containing protein</fullName>
    </recommendedName>
</protein>
<dbReference type="PANTHER" id="PTHR12121:SF45">
    <property type="entry name" value="NOCTURNIN"/>
    <property type="match status" value="1"/>
</dbReference>
<dbReference type="InterPro" id="IPR050410">
    <property type="entry name" value="CCR4/nocturin_mRNA_transcr"/>
</dbReference>
<reference evidence="5" key="1">
    <citation type="submission" date="2020-05" db="EMBL/GenBank/DDBJ databases">
        <title>Frigoriglobus tundricola gen. nov., sp. nov., a psychrotolerant cellulolytic planctomycete of the family Gemmataceae with two divergent copies of 16S rRNA gene.</title>
        <authorList>
            <person name="Kulichevskaya I.S."/>
            <person name="Ivanova A.A."/>
            <person name="Naumoff D.G."/>
            <person name="Beletsky A.V."/>
            <person name="Rijpstra W.I.C."/>
            <person name="Sinninghe Damste J.S."/>
            <person name="Mardanov A.V."/>
            <person name="Ravin N.V."/>
            <person name="Dedysh S.N."/>
        </authorList>
    </citation>
    <scope>NUCLEOTIDE SEQUENCE [LARGE SCALE GENOMIC DNA]</scope>
    <source>
        <strain evidence="5">PL17</strain>
    </source>
</reference>
<sequence>MTAHLEPLGYAGYYEQKGRNRPDGCATFFRTSTFALRRAQRLEYWDRGSGVECHSGHVALLPALENDGHLLGVANTHVRWAAPGTPREEQVGYRRVVELIEACRRFEPPCRDGIVCGDFNSTPNTDVVRAMRDAGYAFAHAERPDLRSAVANGRAKLIDYVFHTEGLRSRPLEPVHISDDTKLPSPDQPSDHLALVARFDWIDG</sequence>
<organism evidence="4 5">
    <name type="scientific">Frigoriglobus tundricola</name>
    <dbReference type="NCBI Taxonomy" id="2774151"/>
    <lineage>
        <taxon>Bacteria</taxon>
        <taxon>Pseudomonadati</taxon>
        <taxon>Planctomycetota</taxon>
        <taxon>Planctomycetia</taxon>
        <taxon>Gemmatales</taxon>
        <taxon>Gemmataceae</taxon>
        <taxon>Frigoriglobus</taxon>
    </lineage>
</organism>
<gene>
    <name evidence="4" type="ORF">FTUN_6122</name>
</gene>
<keyword evidence="5" id="KW-1185">Reference proteome</keyword>
<evidence type="ECO:0000256" key="1">
    <source>
        <dbReference type="ARBA" id="ARBA00010774"/>
    </source>
</evidence>
<comment type="similarity">
    <text evidence="1">Belongs to the CCR4/nocturin family.</text>
</comment>
<evidence type="ECO:0000256" key="2">
    <source>
        <dbReference type="ARBA" id="ARBA00022801"/>
    </source>
</evidence>
<dbReference type="KEGG" id="ftj:FTUN_6122"/>
<dbReference type="RefSeq" id="WP_171473685.1">
    <property type="nucleotide sequence ID" value="NZ_CP053452.2"/>
</dbReference>
<dbReference type="Proteomes" id="UP000503447">
    <property type="component" value="Chromosome"/>
</dbReference>
<dbReference type="Pfam" id="PF03372">
    <property type="entry name" value="Exo_endo_phos"/>
    <property type="match status" value="1"/>
</dbReference>
<dbReference type="InterPro" id="IPR005135">
    <property type="entry name" value="Endo/exonuclease/phosphatase"/>
</dbReference>
<dbReference type="AlphaFoldDB" id="A0A6M5YYI5"/>
<dbReference type="GO" id="GO:0006139">
    <property type="term" value="P:nucleobase-containing compound metabolic process"/>
    <property type="evidence" value="ECO:0007669"/>
    <property type="project" value="UniProtKB-ARBA"/>
</dbReference>
<evidence type="ECO:0000259" key="3">
    <source>
        <dbReference type="Pfam" id="PF03372"/>
    </source>
</evidence>
<evidence type="ECO:0000313" key="5">
    <source>
        <dbReference type="Proteomes" id="UP000503447"/>
    </source>
</evidence>
<dbReference type="InterPro" id="IPR036691">
    <property type="entry name" value="Endo/exonu/phosph_ase_sf"/>
</dbReference>
<evidence type="ECO:0000313" key="4">
    <source>
        <dbReference type="EMBL" id="QJW98530.1"/>
    </source>
</evidence>
<feature type="domain" description="Endonuclease/exonuclease/phosphatase" evidence="3">
    <location>
        <begin position="10"/>
        <end position="192"/>
    </location>
</feature>
<dbReference type="Gene3D" id="3.60.10.10">
    <property type="entry name" value="Endonuclease/exonuclease/phosphatase"/>
    <property type="match status" value="1"/>
</dbReference>
<dbReference type="EMBL" id="CP053452">
    <property type="protein sequence ID" value="QJW98530.1"/>
    <property type="molecule type" value="Genomic_DNA"/>
</dbReference>
<dbReference type="PANTHER" id="PTHR12121">
    <property type="entry name" value="CARBON CATABOLITE REPRESSOR PROTEIN 4"/>
    <property type="match status" value="1"/>
</dbReference>